<protein>
    <submittedName>
        <fullName evidence="6">TetR family transcriptional regulator</fullName>
    </submittedName>
</protein>
<dbReference type="InterPro" id="IPR009057">
    <property type="entry name" value="Homeodomain-like_sf"/>
</dbReference>
<evidence type="ECO:0000256" key="2">
    <source>
        <dbReference type="ARBA" id="ARBA00023125"/>
    </source>
</evidence>
<gene>
    <name evidence="6" type="ORF">FB390_2292</name>
</gene>
<dbReference type="PANTHER" id="PTHR30055">
    <property type="entry name" value="HTH-TYPE TRANSCRIPTIONAL REGULATOR RUTR"/>
    <property type="match status" value="1"/>
</dbReference>
<dbReference type="SUPFAM" id="SSF48498">
    <property type="entry name" value="Tetracyclin repressor-like, C-terminal domain"/>
    <property type="match status" value="1"/>
</dbReference>
<evidence type="ECO:0000256" key="1">
    <source>
        <dbReference type="ARBA" id="ARBA00023015"/>
    </source>
</evidence>
<comment type="caution">
    <text evidence="6">The sequence shown here is derived from an EMBL/GenBank/DDBJ whole genome shotgun (WGS) entry which is preliminary data.</text>
</comment>
<dbReference type="InterPro" id="IPR001647">
    <property type="entry name" value="HTH_TetR"/>
</dbReference>
<dbReference type="InterPro" id="IPR050109">
    <property type="entry name" value="HTH-type_TetR-like_transc_reg"/>
</dbReference>
<feature type="DNA-binding region" description="H-T-H motif" evidence="4">
    <location>
        <begin position="47"/>
        <end position="66"/>
    </location>
</feature>
<dbReference type="PANTHER" id="PTHR30055:SF151">
    <property type="entry name" value="TRANSCRIPTIONAL REGULATORY PROTEIN"/>
    <property type="match status" value="1"/>
</dbReference>
<dbReference type="GO" id="GO:0003700">
    <property type="term" value="F:DNA-binding transcription factor activity"/>
    <property type="evidence" value="ECO:0007669"/>
    <property type="project" value="TreeGrafter"/>
</dbReference>
<dbReference type="Pfam" id="PF02909">
    <property type="entry name" value="TetR_C_1"/>
    <property type="match status" value="1"/>
</dbReference>
<evidence type="ECO:0000313" key="7">
    <source>
        <dbReference type="Proteomes" id="UP000316331"/>
    </source>
</evidence>
<dbReference type="Proteomes" id="UP000316331">
    <property type="component" value="Unassembled WGS sequence"/>
</dbReference>
<evidence type="ECO:0000313" key="6">
    <source>
        <dbReference type="EMBL" id="TQM30658.1"/>
    </source>
</evidence>
<evidence type="ECO:0000256" key="4">
    <source>
        <dbReference type="PROSITE-ProRule" id="PRU00335"/>
    </source>
</evidence>
<dbReference type="AlphaFoldDB" id="A0A543FA01"/>
<proteinExistence type="predicted"/>
<keyword evidence="7" id="KW-1185">Reference proteome</keyword>
<dbReference type="PROSITE" id="PS50977">
    <property type="entry name" value="HTH_TETR_2"/>
    <property type="match status" value="1"/>
</dbReference>
<dbReference type="OrthoDB" id="3614211at2"/>
<dbReference type="GO" id="GO:0000976">
    <property type="term" value="F:transcription cis-regulatory region binding"/>
    <property type="evidence" value="ECO:0007669"/>
    <property type="project" value="TreeGrafter"/>
</dbReference>
<reference evidence="6 7" key="1">
    <citation type="submission" date="2019-06" db="EMBL/GenBank/DDBJ databases">
        <title>Sequencing the genomes of 1000 actinobacteria strains.</title>
        <authorList>
            <person name="Klenk H.-P."/>
        </authorList>
    </citation>
    <scope>NUCLEOTIDE SEQUENCE [LARGE SCALE GENOMIC DNA]</scope>
    <source>
        <strain evidence="6 7">DSM 103495</strain>
    </source>
</reference>
<keyword evidence="2 4" id="KW-0238">DNA-binding</keyword>
<dbReference type="Gene3D" id="1.10.357.10">
    <property type="entry name" value="Tetracycline Repressor, domain 2"/>
    <property type="match status" value="1"/>
</dbReference>
<dbReference type="Pfam" id="PF00440">
    <property type="entry name" value="TetR_N"/>
    <property type="match status" value="1"/>
</dbReference>
<name>A0A543FA01_9NOCA</name>
<dbReference type="GO" id="GO:0045892">
    <property type="term" value="P:negative regulation of DNA-templated transcription"/>
    <property type="evidence" value="ECO:0007669"/>
    <property type="project" value="InterPro"/>
</dbReference>
<dbReference type="RefSeq" id="WP_141808906.1">
    <property type="nucleotide sequence ID" value="NZ_VFPG01000001.1"/>
</dbReference>
<dbReference type="InterPro" id="IPR036271">
    <property type="entry name" value="Tet_transcr_reg_TetR-rel_C_sf"/>
</dbReference>
<keyword evidence="3" id="KW-0804">Transcription</keyword>
<feature type="domain" description="HTH tetR-type" evidence="5">
    <location>
        <begin position="24"/>
        <end position="84"/>
    </location>
</feature>
<keyword evidence="1" id="KW-0805">Transcription regulation</keyword>
<dbReference type="InterPro" id="IPR004111">
    <property type="entry name" value="Repressor_TetR_C"/>
</dbReference>
<evidence type="ECO:0000259" key="5">
    <source>
        <dbReference type="PROSITE" id="PS50977"/>
    </source>
</evidence>
<evidence type="ECO:0000256" key="3">
    <source>
        <dbReference type="ARBA" id="ARBA00023163"/>
    </source>
</evidence>
<dbReference type="SUPFAM" id="SSF46689">
    <property type="entry name" value="Homeodomain-like"/>
    <property type="match status" value="1"/>
</dbReference>
<dbReference type="EMBL" id="VFPG01000001">
    <property type="protein sequence ID" value="TQM30658.1"/>
    <property type="molecule type" value="Genomic_DNA"/>
</dbReference>
<organism evidence="6 7">
    <name type="scientific">Nocardia bhagyanarayanae</name>
    <dbReference type="NCBI Taxonomy" id="1215925"/>
    <lineage>
        <taxon>Bacteria</taxon>
        <taxon>Bacillati</taxon>
        <taxon>Actinomycetota</taxon>
        <taxon>Actinomycetes</taxon>
        <taxon>Mycobacteriales</taxon>
        <taxon>Nocardiaceae</taxon>
        <taxon>Nocardia</taxon>
    </lineage>
</organism>
<sequence>MSSPTTVELLWGTRQPPRRGPKPSLTLAGIVAEAIALADAEGLVNLSMQRLAERLGFTKMSLYRYVPGKEQLIALMLDTALGEPPESPGEPAGWREALRGWALAIFERYRAHPWTLELAVGARPIGPNEMGWLEAAVVAMDGTGLTGPERLDTVVLLNGHVRSLAQQVGAAAKTDLAEQVLRQFTETVAAAADRYPAVKAAFAEEAARSANPPYAGEPGDALSFGIERVLDGLAVLVARRAAENDTT</sequence>
<dbReference type="Gene3D" id="1.10.10.60">
    <property type="entry name" value="Homeodomain-like"/>
    <property type="match status" value="1"/>
</dbReference>
<accession>A0A543FA01</accession>